<dbReference type="GO" id="GO:0003824">
    <property type="term" value="F:catalytic activity"/>
    <property type="evidence" value="ECO:0007669"/>
    <property type="project" value="UniProtKB-ARBA"/>
</dbReference>
<proteinExistence type="predicted"/>
<dbReference type="InterPro" id="IPR007085">
    <property type="entry name" value="DNA/pantothenate-metab_flavo_C"/>
</dbReference>
<dbReference type="GO" id="GO:0015937">
    <property type="term" value="P:coenzyme A biosynthetic process"/>
    <property type="evidence" value="ECO:0007669"/>
    <property type="project" value="UniProtKB-ARBA"/>
</dbReference>
<dbReference type="InterPro" id="IPR035929">
    <property type="entry name" value="CoaB-like_sf"/>
</dbReference>
<dbReference type="RefSeq" id="WP_015249751.1">
    <property type="nucleotide sequence ID" value="NC_019892.1"/>
</dbReference>
<organism evidence="2 3">
    <name type="scientific">Singulisphaera acidiphila (strain ATCC BAA-1392 / DSM 18658 / VKM B-2454 / MOB10)</name>
    <dbReference type="NCBI Taxonomy" id="886293"/>
    <lineage>
        <taxon>Bacteria</taxon>
        <taxon>Pseudomonadati</taxon>
        <taxon>Planctomycetota</taxon>
        <taxon>Planctomycetia</taxon>
        <taxon>Isosphaerales</taxon>
        <taxon>Isosphaeraceae</taxon>
        <taxon>Singulisphaera</taxon>
    </lineage>
</organism>
<reference evidence="2 3" key="1">
    <citation type="submission" date="2012-02" db="EMBL/GenBank/DDBJ databases">
        <title>Complete sequence of chromosome of Singulisphaera acidiphila DSM 18658.</title>
        <authorList>
            <consortium name="US DOE Joint Genome Institute (JGI-PGF)"/>
            <person name="Lucas S."/>
            <person name="Copeland A."/>
            <person name="Lapidus A."/>
            <person name="Glavina del Rio T."/>
            <person name="Dalin E."/>
            <person name="Tice H."/>
            <person name="Bruce D."/>
            <person name="Goodwin L."/>
            <person name="Pitluck S."/>
            <person name="Peters L."/>
            <person name="Ovchinnikova G."/>
            <person name="Chertkov O."/>
            <person name="Kyrpides N."/>
            <person name="Mavromatis K."/>
            <person name="Ivanova N."/>
            <person name="Brettin T."/>
            <person name="Detter J.C."/>
            <person name="Han C."/>
            <person name="Larimer F."/>
            <person name="Land M."/>
            <person name="Hauser L."/>
            <person name="Markowitz V."/>
            <person name="Cheng J.-F."/>
            <person name="Hugenholtz P."/>
            <person name="Woyke T."/>
            <person name="Wu D."/>
            <person name="Tindall B."/>
            <person name="Pomrenke H."/>
            <person name="Brambilla E."/>
            <person name="Klenk H.-P."/>
            <person name="Eisen J.A."/>
        </authorList>
    </citation>
    <scope>NUCLEOTIDE SEQUENCE [LARGE SCALE GENOMIC DNA]</scope>
    <source>
        <strain evidence="3">ATCC BAA-1392 / DSM 18658 / VKM B-2454 / MOB10</strain>
    </source>
</reference>
<protein>
    <submittedName>
        <fullName evidence="2">Phosphopantothenoylcysteine synthetase/decarboxylase</fullName>
    </submittedName>
</protein>
<dbReference type="Pfam" id="PF04127">
    <property type="entry name" value="DFP"/>
    <property type="match status" value="2"/>
</dbReference>
<dbReference type="STRING" id="886293.Sinac_6594"/>
<dbReference type="OrthoDB" id="9802554at2"/>
<evidence type="ECO:0000313" key="2">
    <source>
        <dbReference type="EMBL" id="AGA30669.1"/>
    </source>
</evidence>
<dbReference type="HOGENOM" id="CLU_033319_1_1_0"/>
<dbReference type="EMBL" id="CP003364">
    <property type="protein sequence ID" value="AGA30669.1"/>
    <property type="molecule type" value="Genomic_DNA"/>
</dbReference>
<dbReference type="Proteomes" id="UP000010798">
    <property type="component" value="Chromosome"/>
</dbReference>
<evidence type="ECO:0000259" key="1">
    <source>
        <dbReference type="Pfam" id="PF04127"/>
    </source>
</evidence>
<dbReference type="SUPFAM" id="SSF102645">
    <property type="entry name" value="CoaB-like"/>
    <property type="match status" value="1"/>
</dbReference>
<dbReference type="AlphaFoldDB" id="L0DMQ9"/>
<gene>
    <name evidence="2" type="ordered locus">Sinac_6594</name>
</gene>
<keyword evidence="3" id="KW-1185">Reference proteome</keyword>
<accession>L0DMQ9</accession>
<evidence type="ECO:0000313" key="3">
    <source>
        <dbReference type="Proteomes" id="UP000010798"/>
    </source>
</evidence>
<feature type="domain" description="DNA/pantothenate metabolism flavoprotein C-terminal" evidence="1">
    <location>
        <begin position="2"/>
        <end position="67"/>
    </location>
</feature>
<feature type="domain" description="DNA/pantothenate metabolism flavoprotein C-terminal" evidence="1">
    <location>
        <begin position="113"/>
        <end position="238"/>
    </location>
</feature>
<sequence length="259" mass="28165">MNVVVTGGGTIAPIDDVRHLANVSSGRFSAMIAEACLKHGASVWHLHTPAAQLPYSRLARFDLNTTDPEAEQARLAKLHREWRTVADRLHLVPLAEGTVADYAANLERVLLEQSIDVAFLAMAVSDFEPRPIPGKLNSQAESIIIHALRTPKVIQSVRDWSPSVFLVGFKLLSRVPLPDLLAEAEAACLANRADLTVANDLQTLREGRHTVHLVRPGHPTETLQPGATLADRLVDRVFSLAEQRPTSTPQSSLRKAAGG</sequence>
<dbReference type="Gene3D" id="3.40.50.10300">
    <property type="entry name" value="CoaB-like"/>
    <property type="match status" value="1"/>
</dbReference>
<name>L0DMQ9_SINAD</name>
<dbReference type="KEGG" id="saci:Sinac_6594"/>
<dbReference type="eggNOG" id="COG0452">
    <property type="taxonomic scope" value="Bacteria"/>
</dbReference>